<keyword evidence="2" id="KW-0645">Protease</keyword>
<sequence>MCAAVAVNPLRSKYQKLVGHLTEISHLQGVLGLLEWDQQVMMPSGAASCRESQSSILTGILHDKKTNQELGDIISELDQSLEENVFNEWEKANIRDAKRAWDKEIKIPKRLAQRLSELSSRGYAAWTEARDRNQFSVFAPVLEDWVKALKEKANYIDPNRPVYDVLLDDFERGLTSDRLEQLFGDLKESLIPLVKKIKEKNWQPSAEFLTKNEFPVDPQVEFSHSVARDIGFDMKCGRLDVSIHPFTGGAHPTDVRMTTRYSATNLLSGLGGTIHETGHSLYEQARNKDYENLPVSEALSMGIHESQSLLWERMVGQSLPFWEHYFSKLAKLFPEQLKDVSPKDLYLAYNTVKPDYIRVEADEVTYPLHIAIRYEIEKDLVEGKIKVTDLPAIWNRKYEEYLGIPPPPTDTLGVLQDVHWSAGLVGYFPTYTLGAIYAVQFFRQAEKEVPQLTEEIRNGNFAPLKEWLNKSIHVKGSLIPSGDELAVSVTGEPLNAKLFGEYLVDKYSTIYNL</sequence>
<dbReference type="OrthoDB" id="10249837at2759"/>
<dbReference type="Gene3D" id="1.10.1370.30">
    <property type="match status" value="1"/>
</dbReference>
<dbReference type="InParanoid" id="A0A1Y1Y1V8"/>
<dbReference type="GO" id="GO:0004181">
    <property type="term" value="F:metallocarboxypeptidase activity"/>
    <property type="evidence" value="ECO:0007669"/>
    <property type="project" value="InterPro"/>
</dbReference>
<name>A0A1Y1Y1V8_9FUNG</name>
<keyword evidence="2" id="KW-0378">Hydrolase</keyword>
<dbReference type="EMBL" id="MCFE01000298">
    <property type="protein sequence ID" value="ORX91968.1"/>
    <property type="molecule type" value="Genomic_DNA"/>
</dbReference>
<accession>A0A1Y1Y1V8</accession>
<proteinExistence type="predicted"/>
<feature type="active site" description="Proton donor/acceptor" evidence="1">
    <location>
        <position position="276"/>
    </location>
</feature>
<evidence type="ECO:0000313" key="2">
    <source>
        <dbReference type="EMBL" id="ORX91968.1"/>
    </source>
</evidence>
<dbReference type="GO" id="GO:0006508">
    <property type="term" value="P:proteolysis"/>
    <property type="evidence" value="ECO:0007669"/>
    <property type="project" value="InterPro"/>
</dbReference>
<dbReference type="PIRSF" id="PIRSF006615">
    <property type="entry name" value="Zn_crbxpep_Taq"/>
    <property type="match status" value="1"/>
</dbReference>
<reference evidence="2 3" key="1">
    <citation type="submission" date="2016-07" db="EMBL/GenBank/DDBJ databases">
        <title>Pervasive Adenine N6-methylation of Active Genes in Fungi.</title>
        <authorList>
            <consortium name="DOE Joint Genome Institute"/>
            <person name="Mondo S.J."/>
            <person name="Dannebaum R.O."/>
            <person name="Kuo R.C."/>
            <person name="Labutti K."/>
            <person name="Haridas S."/>
            <person name="Kuo A."/>
            <person name="Salamov A."/>
            <person name="Ahrendt S.R."/>
            <person name="Lipzen A."/>
            <person name="Sullivan W."/>
            <person name="Andreopoulos W.B."/>
            <person name="Clum A."/>
            <person name="Lindquist E."/>
            <person name="Daum C."/>
            <person name="Ramamoorthy G.K."/>
            <person name="Gryganskyi A."/>
            <person name="Culley D."/>
            <person name="Magnuson J.K."/>
            <person name="James T.Y."/>
            <person name="O'Malley M.A."/>
            <person name="Stajich J.E."/>
            <person name="Spatafora J.W."/>
            <person name="Visel A."/>
            <person name="Grigoriev I.V."/>
        </authorList>
    </citation>
    <scope>NUCLEOTIDE SEQUENCE [LARGE SCALE GENOMIC DNA]</scope>
    <source>
        <strain evidence="2 3">CBS 931.73</strain>
    </source>
</reference>
<dbReference type="AlphaFoldDB" id="A0A1Y1Y1V8"/>
<dbReference type="SUPFAM" id="SSF55486">
    <property type="entry name" value="Metalloproteases ('zincins'), catalytic domain"/>
    <property type="match status" value="1"/>
</dbReference>
<protein>
    <submittedName>
        <fullName evidence="2">M32 carboxypeptidase Taq metallopeptidase peptidase</fullName>
    </submittedName>
</protein>
<dbReference type="PROSITE" id="PS52034">
    <property type="entry name" value="PEPTIDASE_M32"/>
    <property type="match status" value="1"/>
</dbReference>
<dbReference type="PANTHER" id="PTHR34217:SF1">
    <property type="entry name" value="CARBOXYPEPTIDASE 1"/>
    <property type="match status" value="1"/>
</dbReference>
<dbReference type="PRINTS" id="PR00998">
    <property type="entry name" value="CRBOXYPTASET"/>
</dbReference>
<keyword evidence="2" id="KW-0121">Carboxypeptidase</keyword>
<dbReference type="PANTHER" id="PTHR34217">
    <property type="entry name" value="METAL-DEPENDENT CARBOXYPEPTIDASE"/>
    <property type="match status" value="1"/>
</dbReference>
<dbReference type="CDD" id="cd06460">
    <property type="entry name" value="M32_Taq"/>
    <property type="match status" value="1"/>
</dbReference>
<keyword evidence="3" id="KW-1185">Reference proteome</keyword>
<evidence type="ECO:0000256" key="1">
    <source>
        <dbReference type="PIRSR" id="PIRSR006615-2"/>
    </source>
</evidence>
<dbReference type="InterPro" id="IPR001333">
    <property type="entry name" value="Peptidase_M32_Taq"/>
</dbReference>
<dbReference type="Proteomes" id="UP000193498">
    <property type="component" value="Unassembled WGS sequence"/>
</dbReference>
<dbReference type="Pfam" id="PF02074">
    <property type="entry name" value="Peptidase_M32"/>
    <property type="match status" value="1"/>
</dbReference>
<organism evidence="2 3">
    <name type="scientific">Basidiobolus meristosporus CBS 931.73</name>
    <dbReference type="NCBI Taxonomy" id="1314790"/>
    <lineage>
        <taxon>Eukaryota</taxon>
        <taxon>Fungi</taxon>
        <taxon>Fungi incertae sedis</taxon>
        <taxon>Zoopagomycota</taxon>
        <taxon>Entomophthoromycotina</taxon>
        <taxon>Basidiobolomycetes</taxon>
        <taxon>Basidiobolales</taxon>
        <taxon>Basidiobolaceae</taxon>
        <taxon>Basidiobolus</taxon>
    </lineage>
</organism>
<evidence type="ECO:0000313" key="3">
    <source>
        <dbReference type="Proteomes" id="UP000193498"/>
    </source>
</evidence>
<comment type="caution">
    <text evidence="2">The sequence shown here is derived from an EMBL/GenBank/DDBJ whole genome shotgun (WGS) entry which is preliminary data.</text>
</comment>
<gene>
    <name evidence="2" type="ORF">K493DRAFT_303674</name>
</gene>